<proteinExistence type="predicted"/>
<dbReference type="RefSeq" id="WP_237871740.1">
    <property type="nucleotide sequence ID" value="NZ_JAKLTR010000006.1"/>
</dbReference>
<accession>A0ABS9KRH8</accession>
<dbReference type="InterPro" id="IPR010090">
    <property type="entry name" value="Phage_tape_meas"/>
</dbReference>
<feature type="domain" description="Phage tail tape measure protein" evidence="3">
    <location>
        <begin position="91"/>
        <end position="293"/>
    </location>
</feature>
<keyword evidence="2" id="KW-1133">Transmembrane helix</keyword>
<evidence type="ECO:0000259" key="3">
    <source>
        <dbReference type="Pfam" id="PF10145"/>
    </source>
</evidence>
<dbReference type="Proteomes" id="UP001165367">
    <property type="component" value="Unassembled WGS sequence"/>
</dbReference>
<protein>
    <submittedName>
        <fullName evidence="4">Phage tail tape measure protein</fullName>
    </submittedName>
</protein>
<keyword evidence="5" id="KW-1185">Reference proteome</keyword>
<keyword evidence="1" id="KW-1188">Viral release from host cell</keyword>
<dbReference type="Pfam" id="PF10145">
    <property type="entry name" value="PhageMin_Tail"/>
    <property type="match status" value="1"/>
</dbReference>
<dbReference type="PANTHER" id="PTHR37813">
    <property type="entry name" value="FELS-2 PROPHAGE PROTEIN"/>
    <property type="match status" value="1"/>
</dbReference>
<evidence type="ECO:0000256" key="1">
    <source>
        <dbReference type="ARBA" id="ARBA00022612"/>
    </source>
</evidence>
<evidence type="ECO:0000313" key="5">
    <source>
        <dbReference type="Proteomes" id="UP001165367"/>
    </source>
</evidence>
<dbReference type="PANTHER" id="PTHR37813:SF1">
    <property type="entry name" value="FELS-2 PROPHAGE PROTEIN"/>
    <property type="match status" value="1"/>
</dbReference>
<dbReference type="NCBIfam" id="TIGR01760">
    <property type="entry name" value="tape_meas_TP901"/>
    <property type="match status" value="1"/>
</dbReference>
<dbReference type="EMBL" id="JAKLTR010000006">
    <property type="protein sequence ID" value="MCG2614897.1"/>
    <property type="molecule type" value="Genomic_DNA"/>
</dbReference>
<evidence type="ECO:0000313" key="4">
    <source>
        <dbReference type="EMBL" id="MCG2614897.1"/>
    </source>
</evidence>
<gene>
    <name evidence="4" type="ORF">LZZ85_11415</name>
</gene>
<feature type="transmembrane region" description="Helical" evidence="2">
    <location>
        <begin position="388"/>
        <end position="409"/>
    </location>
</feature>
<evidence type="ECO:0000256" key="2">
    <source>
        <dbReference type="SAM" id="Phobius"/>
    </source>
</evidence>
<reference evidence="4" key="1">
    <citation type="submission" date="2022-01" db="EMBL/GenBank/DDBJ databases">
        <authorList>
            <person name="Jo J.-H."/>
            <person name="Im W.-T."/>
        </authorList>
    </citation>
    <scope>NUCLEOTIDE SEQUENCE</scope>
    <source>
        <strain evidence="4">NA20</strain>
    </source>
</reference>
<name>A0ABS9KRH8_9BACT</name>
<keyword evidence="2" id="KW-0812">Transmembrane</keyword>
<comment type="caution">
    <text evidence="4">The sequence shown here is derived from an EMBL/GenBank/DDBJ whole genome shotgun (WGS) entry which is preliminary data.</text>
</comment>
<keyword evidence="2" id="KW-0472">Membrane</keyword>
<sequence>MKIAVVLTAFDKMSSIVDRATSNAERRMGKLMKKNFAEGGAMMATGATLLKSLQRPVSAYAKLEDANADLQASMMDSTGAIEKNFEAVSNVAEGLGDKLPGTTADFYELFKAMMENGVKSQNILNGVGKAAAYLAVDLKMPMAAAGEFAARMKESTGVADEEMMGFLDTVSRLNSLGIGADEMRYAFSRASGTLKMLGLQGLQASNDMGVLYAQMIRVGGMSGETAGTSFNSIIQSLLDKKKFAAVNEEAKKLGVSLQFFKDGKFLGVENMVAQFDKLSKFDVNKRANLVQLITGGGQDAQAVNTIISQGVAGFAKLKAEMEAKASLNDKVNLKLKTLNAIWEATTGTIENMFAALGAGLRPVLGPIAEMIGSIAGKLKEWLSSYPGLAKFIMGVAALAGVFLTLMGAIKILQGIRIAMALLNITMKANPMILIASGIILAAGLIYANWTAIKDFFARLWQSIIGVFKAAWRVIKQIIMNHTPAGLIIRNWSRISGFFSNLWNNVKKIFSAFWGWLKSNGQMVFDVVTSPIRNAYNWVVNFVKGFYNAGKSIVMNIYNGIKDFFMWPVNKVKDMVGKIRKYLPFSPAKEGPLRDIHRIRLVETIAESIRPNSLVDKMRNVAKLTWAVINGRSGGPASVPSMVGRGGSSTVINFEINVSGGASKDDGRLIMAEIEKKLPGMLKRVQGQQTRVSFSN</sequence>
<organism evidence="4 5">
    <name type="scientific">Terrimonas ginsenosidimutans</name>
    <dbReference type="NCBI Taxonomy" id="2908004"/>
    <lineage>
        <taxon>Bacteria</taxon>
        <taxon>Pseudomonadati</taxon>
        <taxon>Bacteroidota</taxon>
        <taxon>Chitinophagia</taxon>
        <taxon>Chitinophagales</taxon>
        <taxon>Chitinophagaceae</taxon>
        <taxon>Terrimonas</taxon>
    </lineage>
</organism>
<feature type="transmembrane region" description="Helical" evidence="2">
    <location>
        <begin position="430"/>
        <end position="449"/>
    </location>
</feature>